<dbReference type="STRING" id="299255.SAMN02745129_4441"/>
<dbReference type="InterPro" id="IPR036390">
    <property type="entry name" value="WH_DNA-bd_sf"/>
</dbReference>
<keyword evidence="2" id="KW-0805">Transcription regulation</keyword>
<keyword evidence="7" id="KW-1185">Reference proteome</keyword>
<dbReference type="Proteomes" id="UP000184268">
    <property type="component" value="Unassembled WGS sequence"/>
</dbReference>
<evidence type="ECO:0000256" key="4">
    <source>
        <dbReference type="ARBA" id="ARBA00023163"/>
    </source>
</evidence>
<reference evidence="6 7" key="1">
    <citation type="submission" date="2016-11" db="EMBL/GenBank/DDBJ databases">
        <authorList>
            <person name="Jaros S."/>
            <person name="Januszkiewicz K."/>
            <person name="Wedrychowicz H."/>
        </authorList>
    </citation>
    <scope>NUCLEOTIDE SEQUENCE [LARGE SCALE GENOMIC DNA]</scope>
    <source>
        <strain evidence="6 7">DSM 16917</strain>
    </source>
</reference>
<dbReference type="Pfam" id="PF00126">
    <property type="entry name" value="HTH_1"/>
    <property type="match status" value="1"/>
</dbReference>
<dbReference type="AlphaFoldDB" id="A0A1M5YUH4"/>
<dbReference type="SUPFAM" id="SSF53850">
    <property type="entry name" value="Periplasmic binding protein-like II"/>
    <property type="match status" value="1"/>
</dbReference>
<sequence length="314" mass="35235">MDLHRFDLNLLTTFDAVMRTGSVSEAADQLGMTSAAVSQGLSRLKQHFDDPLFIRQGRGIVPTQQARALHQQVADGLQMIQQGLMPAERFDPSTSQRHFAIAGPTYMDVMVFPQLLAYLAREAPGVGLSLMPFDDDPEHLEQQLCDRQADLFLSTITTAHSSICHQQLFHESPVLVVRRNHPRIQGSISEEQFYAEQHTALRSRRQSNLYMASMAKHPILARNIAYEGDSLLSIMAVVAQTDLVGATTAWMADEWADKLNLAVYPMPFEFDPLPVYMNWHLSKTKDPGVAWLRSTLQQLVVQTFGEQATVEAKE</sequence>
<dbReference type="PANTHER" id="PTHR30118">
    <property type="entry name" value="HTH-TYPE TRANSCRIPTIONAL REGULATOR LEUO-RELATED"/>
    <property type="match status" value="1"/>
</dbReference>
<dbReference type="InterPro" id="IPR050389">
    <property type="entry name" value="LysR-type_TF"/>
</dbReference>
<gene>
    <name evidence="6" type="ORF">SAMN02745129_4441</name>
</gene>
<dbReference type="InterPro" id="IPR005119">
    <property type="entry name" value="LysR_subst-bd"/>
</dbReference>
<dbReference type="InterPro" id="IPR000847">
    <property type="entry name" value="LysR_HTH_N"/>
</dbReference>
<evidence type="ECO:0000256" key="3">
    <source>
        <dbReference type="ARBA" id="ARBA00023125"/>
    </source>
</evidence>
<dbReference type="GO" id="GO:0003677">
    <property type="term" value="F:DNA binding"/>
    <property type="evidence" value="ECO:0007669"/>
    <property type="project" value="UniProtKB-KW"/>
</dbReference>
<dbReference type="SUPFAM" id="SSF46785">
    <property type="entry name" value="Winged helix' DNA-binding domain"/>
    <property type="match status" value="1"/>
</dbReference>
<accession>A0A1M5YUH4</accession>
<dbReference type="GO" id="GO:0003700">
    <property type="term" value="F:DNA-binding transcription factor activity"/>
    <property type="evidence" value="ECO:0007669"/>
    <property type="project" value="InterPro"/>
</dbReference>
<dbReference type="PROSITE" id="PS50931">
    <property type="entry name" value="HTH_LYSR"/>
    <property type="match status" value="1"/>
</dbReference>
<feature type="domain" description="HTH lysR-type" evidence="5">
    <location>
        <begin position="6"/>
        <end position="63"/>
    </location>
</feature>
<protein>
    <submittedName>
        <fullName evidence="6">DNA-binding transcriptional regulator, LysR family</fullName>
    </submittedName>
</protein>
<proteinExistence type="inferred from homology"/>
<dbReference type="PANTHER" id="PTHR30118:SF6">
    <property type="entry name" value="HTH-TYPE TRANSCRIPTIONAL REGULATOR LEUO"/>
    <property type="match status" value="1"/>
</dbReference>
<dbReference type="OrthoDB" id="8839911at2"/>
<dbReference type="Pfam" id="PF03466">
    <property type="entry name" value="LysR_substrate"/>
    <property type="match status" value="1"/>
</dbReference>
<organism evidence="6 7">
    <name type="scientific">Ferrimonas marina</name>
    <dbReference type="NCBI Taxonomy" id="299255"/>
    <lineage>
        <taxon>Bacteria</taxon>
        <taxon>Pseudomonadati</taxon>
        <taxon>Pseudomonadota</taxon>
        <taxon>Gammaproteobacteria</taxon>
        <taxon>Alteromonadales</taxon>
        <taxon>Ferrimonadaceae</taxon>
        <taxon>Ferrimonas</taxon>
    </lineage>
</organism>
<evidence type="ECO:0000256" key="1">
    <source>
        <dbReference type="ARBA" id="ARBA00009437"/>
    </source>
</evidence>
<dbReference type="RefSeq" id="WP_067659940.1">
    <property type="nucleotide sequence ID" value="NZ_FQXG01000008.1"/>
</dbReference>
<dbReference type="Gene3D" id="3.40.190.10">
    <property type="entry name" value="Periplasmic binding protein-like II"/>
    <property type="match status" value="2"/>
</dbReference>
<name>A0A1M5YUH4_9GAMM</name>
<keyword evidence="4" id="KW-0804">Transcription</keyword>
<keyword evidence="3 6" id="KW-0238">DNA-binding</keyword>
<evidence type="ECO:0000313" key="7">
    <source>
        <dbReference type="Proteomes" id="UP000184268"/>
    </source>
</evidence>
<comment type="similarity">
    <text evidence="1">Belongs to the LysR transcriptional regulatory family.</text>
</comment>
<dbReference type="EMBL" id="FQXG01000008">
    <property type="protein sequence ID" value="SHI15490.1"/>
    <property type="molecule type" value="Genomic_DNA"/>
</dbReference>
<dbReference type="CDD" id="cd08466">
    <property type="entry name" value="PBP2_LeuO"/>
    <property type="match status" value="1"/>
</dbReference>
<dbReference type="Gene3D" id="1.10.10.10">
    <property type="entry name" value="Winged helix-like DNA-binding domain superfamily/Winged helix DNA-binding domain"/>
    <property type="match status" value="1"/>
</dbReference>
<evidence type="ECO:0000259" key="5">
    <source>
        <dbReference type="PROSITE" id="PS50931"/>
    </source>
</evidence>
<dbReference type="InterPro" id="IPR036388">
    <property type="entry name" value="WH-like_DNA-bd_sf"/>
</dbReference>
<evidence type="ECO:0000313" key="6">
    <source>
        <dbReference type="EMBL" id="SHI15490.1"/>
    </source>
</evidence>
<evidence type="ECO:0000256" key="2">
    <source>
        <dbReference type="ARBA" id="ARBA00023015"/>
    </source>
</evidence>